<sequence>IKSLRNDSSLNANWSPPTCCAVSTVLVSKIHKPFTDSYSANHFLTGGYRLHQTLVGYPTYGGKDGLSEGERRNKLVCEIETGDGQGGGGVGKGGGSTDRGSRRCQSAECCHKSRGAGKLSRHKIGDNASARDDNVRKGIARKGKVFSECHNDIGGKGADGHRKNLRSQHCEFGDSGGGDRGGSSEN</sequence>
<dbReference type="AlphaFoldDB" id="A0A2H9TKP0"/>
<feature type="compositionally biased region" description="Gly residues" evidence="1">
    <location>
        <begin position="174"/>
        <end position="186"/>
    </location>
</feature>
<evidence type="ECO:0000313" key="3">
    <source>
        <dbReference type="Proteomes" id="UP000240830"/>
    </source>
</evidence>
<organism evidence="2 3">
    <name type="scientific">Paramicrosporidium saccamoebae</name>
    <dbReference type="NCBI Taxonomy" id="1246581"/>
    <lineage>
        <taxon>Eukaryota</taxon>
        <taxon>Fungi</taxon>
        <taxon>Fungi incertae sedis</taxon>
        <taxon>Cryptomycota</taxon>
        <taxon>Cryptomycota incertae sedis</taxon>
        <taxon>Paramicrosporidium</taxon>
    </lineage>
</organism>
<evidence type="ECO:0000256" key="1">
    <source>
        <dbReference type="SAM" id="MobiDB-lite"/>
    </source>
</evidence>
<keyword evidence="3" id="KW-1185">Reference proteome</keyword>
<reference evidence="2 3" key="1">
    <citation type="submission" date="2016-10" db="EMBL/GenBank/DDBJ databases">
        <title>The genome of Paramicrosporidium saccamoebae is the missing link in understanding Cryptomycota and Microsporidia evolution.</title>
        <authorList>
            <person name="Quandt C.A."/>
            <person name="Beaudet D."/>
            <person name="Corsaro D."/>
            <person name="Michel R."/>
            <person name="Corradi N."/>
            <person name="James T."/>
        </authorList>
    </citation>
    <scope>NUCLEOTIDE SEQUENCE [LARGE SCALE GENOMIC DNA]</scope>
    <source>
        <strain evidence="2 3">KSL3</strain>
    </source>
</reference>
<dbReference type="Proteomes" id="UP000240830">
    <property type="component" value="Unassembled WGS sequence"/>
</dbReference>
<dbReference type="EMBL" id="MTSL01000132">
    <property type="protein sequence ID" value="PJF18289.1"/>
    <property type="molecule type" value="Genomic_DNA"/>
</dbReference>
<name>A0A2H9TKP0_9FUNG</name>
<proteinExistence type="predicted"/>
<feature type="compositionally biased region" description="Basic and acidic residues" evidence="1">
    <location>
        <begin position="150"/>
        <end position="172"/>
    </location>
</feature>
<accession>A0A2H9TKP0</accession>
<gene>
    <name evidence="2" type="ORF">PSACC_01887</name>
</gene>
<protein>
    <submittedName>
        <fullName evidence="2">Uncharacterized protein</fullName>
    </submittedName>
</protein>
<feature type="region of interest" description="Disordered" evidence="1">
    <location>
        <begin position="150"/>
        <end position="186"/>
    </location>
</feature>
<feature type="non-terminal residue" evidence="2">
    <location>
        <position position="1"/>
    </location>
</feature>
<evidence type="ECO:0000313" key="2">
    <source>
        <dbReference type="EMBL" id="PJF18289.1"/>
    </source>
</evidence>
<comment type="caution">
    <text evidence="2">The sequence shown here is derived from an EMBL/GenBank/DDBJ whole genome shotgun (WGS) entry which is preliminary data.</text>
</comment>